<evidence type="ECO:0000256" key="1">
    <source>
        <dbReference type="SAM" id="SignalP"/>
    </source>
</evidence>
<dbReference type="AlphaFoldDB" id="A0A9D7AL78"/>
<feature type="signal peptide" evidence="1">
    <location>
        <begin position="1"/>
        <end position="27"/>
    </location>
</feature>
<accession>A0A9D7AL78</accession>
<dbReference type="OrthoDB" id="9815328at2"/>
<dbReference type="EMBL" id="JADRCP010000006">
    <property type="protein sequence ID" value="MBK5177984.1"/>
    <property type="molecule type" value="Genomic_DNA"/>
</dbReference>
<dbReference type="EMBL" id="JADRCQ010000006">
    <property type="protein sequence ID" value="MBK5074684.1"/>
    <property type="molecule type" value="Genomic_DNA"/>
</dbReference>
<keyword evidence="1" id="KW-0732">Signal</keyword>
<dbReference type="PROSITE" id="PS51257">
    <property type="entry name" value="PROKAR_LIPOPROTEIN"/>
    <property type="match status" value="1"/>
</dbReference>
<sequence length="133" mass="14840">MNMKRIKSLLLGVLAVALIAGCSTRVARNVNADINGAFVMPQVEKAIIDSGRAQHWEMKKMRDGLITGKLVTDDSSAEIRIPYTLANYSIEYVGSQNLNPGTDKVPSDYNDWVSDLNKEIQNRLLAQQQLYNK</sequence>
<proteinExistence type="predicted"/>
<evidence type="ECO:0000313" key="4">
    <source>
        <dbReference type="Proteomes" id="UP000807542"/>
    </source>
</evidence>
<evidence type="ECO:0000313" key="5">
    <source>
        <dbReference type="Proteomes" id="UP001296969"/>
    </source>
</evidence>
<keyword evidence="5" id="KW-1185">Reference proteome</keyword>
<dbReference type="Proteomes" id="UP000807542">
    <property type="component" value="Unassembled WGS sequence"/>
</dbReference>
<feature type="chain" id="PRO_5038975884" description="Lipoprotein" evidence="1">
    <location>
        <begin position="28"/>
        <end position="133"/>
    </location>
</feature>
<dbReference type="RefSeq" id="WP_140920623.1">
    <property type="nucleotide sequence ID" value="NZ_JABMLK010000001.1"/>
</dbReference>
<evidence type="ECO:0000313" key="3">
    <source>
        <dbReference type="EMBL" id="MBK5177984.1"/>
    </source>
</evidence>
<evidence type="ECO:0008006" key="6">
    <source>
        <dbReference type="Google" id="ProtNLM"/>
    </source>
</evidence>
<evidence type="ECO:0000313" key="2">
    <source>
        <dbReference type="EMBL" id="MBK5074684.1"/>
    </source>
</evidence>
<name>A0A9D7AL78_9GAMM</name>
<protein>
    <recommendedName>
        <fullName evidence="6">Lipoprotein</fullName>
    </recommendedName>
</protein>
<organism evidence="3 4">
    <name type="scientific">Limnobaculum xujianqingii</name>
    <dbReference type="NCBI Taxonomy" id="2738837"/>
    <lineage>
        <taxon>Bacteria</taxon>
        <taxon>Pseudomonadati</taxon>
        <taxon>Pseudomonadota</taxon>
        <taxon>Gammaproteobacteria</taxon>
        <taxon>Enterobacterales</taxon>
        <taxon>Budviciaceae</taxon>
        <taxon>Limnobaculum</taxon>
    </lineage>
</organism>
<gene>
    <name evidence="3" type="ORF">I2492_16835</name>
    <name evidence="2" type="ORF">I2493_16880</name>
</gene>
<dbReference type="Proteomes" id="UP001296969">
    <property type="component" value="Unassembled WGS sequence"/>
</dbReference>
<reference evidence="3 5" key="1">
    <citation type="submission" date="2020-11" db="EMBL/GenBank/DDBJ databases">
        <title>Insectihabitans protaetiae gen. nov. sp. nov. and Insectihabitans allomyrinae sp. nov., isolated from larvae of Protaetia brevitarsis seulensis and Allomyrina dichotoma, respectively.</title>
        <authorList>
            <person name="Lee S.D."/>
            <person name="Byeon Y.-S."/>
            <person name="Kim S.-M."/>
            <person name="Yang H.L."/>
            <person name="Kim I.S."/>
        </authorList>
    </citation>
    <scope>NUCLEOTIDE SEQUENCE</scope>
    <source>
        <strain evidence="3">CWB-B4</strain>
        <strain evidence="2 5">CWB-B43</strain>
    </source>
</reference>
<comment type="caution">
    <text evidence="3">The sequence shown here is derived from an EMBL/GenBank/DDBJ whole genome shotgun (WGS) entry which is preliminary data.</text>
</comment>